<feature type="compositionally biased region" description="Low complexity" evidence="1">
    <location>
        <begin position="204"/>
        <end position="225"/>
    </location>
</feature>
<keyword evidence="2" id="KW-1133">Transmembrane helix</keyword>
<feature type="region of interest" description="Disordered" evidence="1">
    <location>
        <begin position="691"/>
        <end position="805"/>
    </location>
</feature>
<feature type="transmembrane region" description="Helical" evidence="2">
    <location>
        <begin position="416"/>
        <end position="434"/>
    </location>
</feature>
<feature type="compositionally biased region" description="Basic and acidic residues" evidence="1">
    <location>
        <begin position="60"/>
        <end position="70"/>
    </location>
</feature>
<dbReference type="AlphaFoldDB" id="A0A0B8ZX60"/>
<feature type="region of interest" description="Disordered" evidence="1">
    <location>
        <begin position="1"/>
        <end position="235"/>
    </location>
</feature>
<protein>
    <submittedName>
        <fullName evidence="3">Uncharacterized protein</fullName>
    </submittedName>
</protein>
<feature type="transmembrane region" description="Helical" evidence="2">
    <location>
        <begin position="619"/>
        <end position="641"/>
    </location>
</feature>
<dbReference type="Proteomes" id="UP000031488">
    <property type="component" value="Unassembled WGS sequence"/>
</dbReference>
<feature type="transmembrane region" description="Helical" evidence="2">
    <location>
        <begin position="490"/>
        <end position="511"/>
    </location>
</feature>
<sequence length="1174" mass="123240">MHDESDETTPTAAEDPKDQTAEDQAAEDQKNPEPSDEPNAEKPAEAKAEKTPAESDAEPEPEKSSEKGPDDEASDEPEAQEAPEAHDGDATEVMDPVGSESDSTEETARWAPPEDGTPTAKQTVDPYENTAENDSANTGPQAQAASAYPQGSGPHPQTAGPYAQGPGPYQPDPYQQGTYQQGAYQQGAFPQGSGPYQQGAYAEGSGPYQQVPQQQGPYQPGQSGPMPYPAPPGYPANAPKSKFASALAKGSTWKTALIPPGIALLGGIIVSIILTVILTSMSEFGSVTEETGLNLDSLNYALPFIFMALSLFGSAALRLDINAPDSFNAQLNIFTTGAPLVVTIVIVGLLWWMTKISERRSPAPNRVSTWIRIGVATLAMTLVLFLLQVIFAARATALEDEGSFTFSFSAVTARSFFLPLLVILITSIAGRVAGHFKGTEAIGAPFLRWAVPPLLVTWIHLALTVAVFSIVALFVLPLSVEMPGQLVPLTFVNMGLILTSLTHLGGISATAQGDLGFYSDSFSESLTLFSREAPGLLWLGLLVVAVAVLVATIVATVTRRPAWTVIEQDKQQWSSAWKLPVAFCLVWGLLSLLAIPAKMSMSGSAEAAMFFGGSGAARAGIGSLAWTFLIFALWGGIIEVLSRTLGPRLALTFPAVARIAAGRTVHPHWGPYLGMSEPQFAFVHPDLAQAAAPTPPPVAPGPGEVGQQGPAGYQAQPASPQAFGSQGQPGSPQQGQPGGPQQGPQQYSAPGGPQQGPPPPPTPSGQQAYAWPQGSAGQQTYAWPQGSAGQQTYAWPQGSAGQQSYSAPQGMYAAQPYAGPAQPFDKKKAKLVSVVAGGAVLLLVAALIVVTQLNGHMFGPEATVEKYFGELSDGDAEGALKVADVDVPQESRTLLTNDVLGGSKALPDDVTVEDAEISGDTATVAVSYDVGGSKGNSTLTLHKAGKKALFFDDWALKSPDLLTLTVDTPGLKKVKVNGIDVDSDGSTLSLPAFPGLYTIDLAEKSDLITADAVEVRAFLGDDANMEGEETPLLSAHPSDAFRAEVDKQVKTLIDSCAKKSVAQPDGCPFGSSLADSYDATDLKWSISSYPTVTVADDTMGADQYSNPEDATGPNGGPAWLISSDTTGEALVTGSYDMFDESEPFDDTVNFDLNGTAEIVDGKVVITVSDDPWDW</sequence>
<feature type="compositionally biased region" description="Basic and acidic residues" evidence="1">
    <location>
        <begin position="27"/>
        <end position="53"/>
    </location>
</feature>
<feature type="transmembrane region" description="Helical" evidence="2">
    <location>
        <begin position="579"/>
        <end position="599"/>
    </location>
</feature>
<organism evidence="3 4">
    <name type="scientific">Brevibacterium linens</name>
    <dbReference type="NCBI Taxonomy" id="1703"/>
    <lineage>
        <taxon>Bacteria</taxon>
        <taxon>Bacillati</taxon>
        <taxon>Actinomycetota</taxon>
        <taxon>Actinomycetes</taxon>
        <taxon>Micrococcales</taxon>
        <taxon>Brevibacteriaceae</taxon>
        <taxon>Brevibacterium</taxon>
    </lineage>
</organism>
<feature type="transmembrane region" description="Helical" evidence="2">
    <location>
        <begin position="536"/>
        <end position="558"/>
    </location>
</feature>
<feature type="compositionally biased region" description="Low complexity" evidence="1">
    <location>
        <begin position="701"/>
        <end position="735"/>
    </location>
</feature>
<feature type="compositionally biased region" description="Polar residues" evidence="1">
    <location>
        <begin position="775"/>
        <end position="805"/>
    </location>
</feature>
<dbReference type="PATRIC" id="fig|1703.6.peg.3076"/>
<feature type="transmembrane region" description="Helical" evidence="2">
    <location>
        <begin position="454"/>
        <end position="478"/>
    </location>
</feature>
<evidence type="ECO:0000256" key="1">
    <source>
        <dbReference type="SAM" id="MobiDB-lite"/>
    </source>
</evidence>
<proteinExistence type="predicted"/>
<evidence type="ECO:0000313" key="4">
    <source>
        <dbReference type="Proteomes" id="UP000031488"/>
    </source>
</evidence>
<evidence type="ECO:0000256" key="2">
    <source>
        <dbReference type="SAM" id="Phobius"/>
    </source>
</evidence>
<feature type="transmembrane region" description="Helical" evidence="2">
    <location>
        <begin position="257"/>
        <end position="280"/>
    </location>
</feature>
<name>A0A0B8ZX60_BRELN</name>
<feature type="transmembrane region" description="Helical" evidence="2">
    <location>
        <begin position="831"/>
        <end position="850"/>
    </location>
</feature>
<feature type="compositionally biased region" description="Low complexity" evidence="1">
    <location>
        <begin position="742"/>
        <end position="752"/>
    </location>
</feature>
<keyword evidence="4" id="KW-1185">Reference proteome</keyword>
<evidence type="ECO:0000313" key="3">
    <source>
        <dbReference type="EMBL" id="KHS51047.1"/>
    </source>
</evidence>
<feature type="compositionally biased region" description="Polar residues" evidence="1">
    <location>
        <begin position="130"/>
        <end position="144"/>
    </location>
</feature>
<feature type="transmembrane region" description="Helical" evidence="2">
    <location>
        <begin position="300"/>
        <end position="319"/>
    </location>
</feature>
<feature type="transmembrane region" description="Helical" evidence="2">
    <location>
        <begin position="373"/>
        <end position="395"/>
    </location>
</feature>
<gene>
    <name evidence="3" type="ORF">AE0388_3119</name>
</gene>
<keyword evidence="2" id="KW-0812">Transmembrane</keyword>
<feature type="compositionally biased region" description="Low complexity" evidence="1">
    <location>
        <begin position="156"/>
        <end position="188"/>
    </location>
</feature>
<feature type="compositionally biased region" description="Acidic residues" evidence="1">
    <location>
        <begin position="71"/>
        <end position="81"/>
    </location>
</feature>
<dbReference type="RefSeq" id="WP_235355280.1">
    <property type="nucleotide sequence ID" value="NZ_JTJZ01000022.1"/>
</dbReference>
<reference evidence="3 4" key="1">
    <citation type="submission" date="2014-11" db="EMBL/GenBank/DDBJ databases">
        <title>Draft Genome Sequence of Brevibacterium linens AE038-8.</title>
        <authorList>
            <person name="Maizel D."/>
            <person name="Utturkar S.M."/>
            <person name="Brown S.D."/>
            <person name="Ferrero M."/>
            <person name="Rosen B.P."/>
        </authorList>
    </citation>
    <scope>NUCLEOTIDE SEQUENCE [LARGE SCALE GENOMIC DNA]</scope>
    <source>
        <strain evidence="3 4">AE038-8</strain>
    </source>
</reference>
<keyword evidence="2" id="KW-0472">Membrane</keyword>
<dbReference type="EMBL" id="JTJZ01000022">
    <property type="protein sequence ID" value="KHS51047.1"/>
    <property type="molecule type" value="Genomic_DNA"/>
</dbReference>
<comment type="caution">
    <text evidence="3">The sequence shown here is derived from an EMBL/GenBank/DDBJ whole genome shotgun (WGS) entry which is preliminary data.</text>
</comment>
<feature type="transmembrane region" description="Helical" evidence="2">
    <location>
        <begin position="331"/>
        <end position="353"/>
    </location>
</feature>
<accession>A0A0B8ZX60</accession>